<evidence type="ECO:0000259" key="6">
    <source>
        <dbReference type="PROSITE" id="PS51194"/>
    </source>
</evidence>
<evidence type="ECO:0000256" key="3">
    <source>
        <dbReference type="ARBA" id="ARBA00022806"/>
    </source>
</evidence>
<dbReference type="AlphaFoldDB" id="A0AAW0G5J8"/>
<evidence type="ECO:0000313" key="7">
    <source>
        <dbReference type="EMBL" id="KAK7688913.1"/>
    </source>
</evidence>
<dbReference type="Pfam" id="PF12513">
    <property type="entry name" value="SUV3_C"/>
    <property type="match status" value="1"/>
</dbReference>
<dbReference type="Gene3D" id="1.20.58.1080">
    <property type="match status" value="1"/>
</dbReference>
<dbReference type="InterPro" id="IPR027417">
    <property type="entry name" value="P-loop_NTPase"/>
</dbReference>
<dbReference type="InterPro" id="IPR050699">
    <property type="entry name" value="RNA-DNA_Helicase"/>
</dbReference>
<evidence type="ECO:0000256" key="4">
    <source>
        <dbReference type="ARBA" id="ARBA00022840"/>
    </source>
</evidence>
<keyword evidence="2" id="KW-0378">Hydrolase</keyword>
<dbReference type="Pfam" id="PF22527">
    <property type="entry name" value="DEXQc_Suv3"/>
    <property type="match status" value="2"/>
</dbReference>
<keyword evidence="8" id="KW-1185">Reference proteome</keyword>
<dbReference type="PANTHER" id="PTHR12131:SF1">
    <property type="entry name" value="ATP-DEPENDENT RNA HELICASE SUPV3L1, MITOCHONDRIAL-RELATED"/>
    <property type="match status" value="1"/>
</dbReference>
<dbReference type="FunFam" id="3.40.50.300:FF:000957">
    <property type="entry name" value="ATP-dependent RNA helicase SUV3L, mitochondrial"/>
    <property type="match status" value="1"/>
</dbReference>
<dbReference type="InterPro" id="IPR001650">
    <property type="entry name" value="Helicase_C-like"/>
</dbReference>
<dbReference type="EMBL" id="JASBNA010000009">
    <property type="protein sequence ID" value="KAK7688913.1"/>
    <property type="molecule type" value="Genomic_DNA"/>
</dbReference>
<protein>
    <recommendedName>
        <fullName evidence="6">Helicase C-terminal domain-containing protein</fullName>
    </recommendedName>
</protein>
<dbReference type="GO" id="GO:0000965">
    <property type="term" value="P:mitochondrial RNA 3'-end processing"/>
    <property type="evidence" value="ECO:0007669"/>
    <property type="project" value="TreeGrafter"/>
</dbReference>
<evidence type="ECO:0000313" key="8">
    <source>
        <dbReference type="Proteomes" id="UP001385951"/>
    </source>
</evidence>
<organism evidence="7 8">
    <name type="scientific">Cerrena zonata</name>
    <dbReference type="NCBI Taxonomy" id="2478898"/>
    <lineage>
        <taxon>Eukaryota</taxon>
        <taxon>Fungi</taxon>
        <taxon>Dikarya</taxon>
        <taxon>Basidiomycota</taxon>
        <taxon>Agaricomycotina</taxon>
        <taxon>Agaricomycetes</taxon>
        <taxon>Polyporales</taxon>
        <taxon>Cerrenaceae</taxon>
        <taxon>Cerrena</taxon>
    </lineage>
</organism>
<dbReference type="GO" id="GO:0045025">
    <property type="term" value="C:mitochondrial degradosome"/>
    <property type="evidence" value="ECO:0007669"/>
    <property type="project" value="TreeGrafter"/>
</dbReference>
<keyword evidence="1" id="KW-0547">Nucleotide-binding</keyword>
<evidence type="ECO:0000256" key="5">
    <source>
        <dbReference type="SAM" id="MobiDB-lite"/>
    </source>
</evidence>
<sequence length="789" mass="87814">MLRLSRSIPLTCQAVRSRTLLNSIRLHSAVAQRPSPFTHSKNAGNKKADRRQQEQKVKPGKMRMGLNSKAYGHVVTIPGAQTGVSLTPETVLPYLSVVGNAWISLPHITYRLRRFGIPRDSIKPALSAFTRALEDGTVLSTLEFDETRMLRLITDLSDPLETDALDLWLTRLFYEWASHPSIYPILRKFISEDAISIITGLFRAADLSSPATQYPITRSSPMRKVIMHVGPTNSGKTHNALRALAAARMGCYAGPLRLLAHEIFERLNKGQIMPLGVEIEEEGEVEPDTDSNFDINPKEGKKVVVRKDGNPKWARACNLLTGEENKIVEPGAGLLSCTVEMLNTSVRYDVVVVDEIQLLSDKDRGGSWSSAVLGVNAAELHLCGEEAAVPLVEQMLRDTGDELIVNRYERLTPLKVADESLGGDLKKIQKGDCVVTFSRSNIFALKREVEKQSGLKCAVAYGRLPPEIRSEQAALFNDLASGYDVLIGSDAIGMGLNLKVKRIVFESITKYDGKQERPLSIPQIKQIAGRAGRFGLHEKDSVGICTTLYEDDLPILRDSLPIAPEPLRMAYLQAGAEQYSDILQALPPNSTLSTAMLACKYVAKLHPAYEYQDVVVSMTATDYMDKVTSGMTLPDKFMMQQVPAPWRDGLVVTFMTNLLQLYVNDLRVDLRKLLSSTEFLDILEDARETIRTRNKAKVLKSKADTLVTLESLHKCLIAYIWLAFRNPVSFPDNVHAVELKQESEKAMEWYLEILSEKSGPQKKKKLERLQKVIAADAPHGDEDHVPKDS</sequence>
<dbReference type="InterPro" id="IPR022192">
    <property type="entry name" value="SUV3_C"/>
</dbReference>
<dbReference type="GO" id="GO:0004386">
    <property type="term" value="F:helicase activity"/>
    <property type="evidence" value="ECO:0007669"/>
    <property type="project" value="UniProtKB-KW"/>
</dbReference>
<dbReference type="Pfam" id="PF00271">
    <property type="entry name" value="Helicase_C"/>
    <property type="match status" value="1"/>
</dbReference>
<dbReference type="InterPro" id="IPR055206">
    <property type="entry name" value="DEXQc_SUV3"/>
</dbReference>
<keyword evidence="3" id="KW-0347">Helicase</keyword>
<dbReference type="CDD" id="cd18805">
    <property type="entry name" value="SF2_C_suv3"/>
    <property type="match status" value="1"/>
</dbReference>
<dbReference type="PROSITE" id="PS51194">
    <property type="entry name" value="HELICASE_CTER"/>
    <property type="match status" value="1"/>
</dbReference>
<dbReference type="SUPFAM" id="SSF52540">
    <property type="entry name" value="P-loop containing nucleoside triphosphate hydrolases"/>
    <property type="match status" value="1"/>
</dbReference>
<gene>
    <name evidence="7" type="ORF">QCA50_007604</name>
</gene>
<feature type="domain" description="Helicase C-terminal" evidence="6">
    <location>
        <begin position="391"/>
        <end position="583"/>
    </location>
</feature>
<dbReference type="SMART" id="SM00490">
    <property type="entry name" value="HELICc"/>
    <property type="match status" value="1"/>
</dbReference>
<evidence type="ECO:0000256" key="1">
    <source>
        <dbReference type="ARBA" id="ARBA00022741"/>
    </source>
</evidence>
<dbReference type="Gene3D" id="3.40.50.300">
    <property type="entry name" value="P-loop containing nucleotide triphosphate hydrolases"/>
    <property type="match status" value="2"/>
</dbReference>
<dbReference type="GO" id="GO:0005524">
    <property type="term" value="F:ATP binding"/>
    <property type="evidence" value="ECO:0007669"/>
    <property type="project" value="UniProtKB-KW"/>
</dbReference>
<feature type="compositionally biased region" description="Basic and acidic residues" evidence="5">
    <location>
        <begin position="46"/>
        <end position="57"/>
    </location>
</feature>
<keyword evidence="4" id="KW-0067">ATP-binding</keyword>
<name>A0AAW0G5J8_9APHY</name>
<proteinExistence type="predicted"/>
<dbReference type="GO" id="GO:0016787">
    <property type="term" value="F:hydrolase activity"/>
    <property type="evidence" value="ECO:0007669"/>
    <property type="project" value="UniProtKB-KW"/>
</dbReference>
<dbReference type="Gene3D" id="1.20.272.40">
    <property type="match status" value="1"/>
</dbReference>
<dbReference type="Proteomes" id="UP001385951">
    <property type="component" value="Unassembled WGS sequence"/>
</dbReference>
<accession>A0AAW0G5J8</accession>
<feature type="region of interest" description="Disordered" evidence="5">
    <location>
        <begin position="31"/>
        <end position="61"/>
    </location>
</feature>
<comment type="caution">
    <text evidence="7">The sequence shown here is derived from an EMBL/GenBank/DDBJ whole genome shotgun (WGS) entry which is preliminary data.</text>
</comment>
<reference evidence="7 8" key="1">
    <citation type="submission" date="2022-09" db="EMBL/GenBank/DDBJ databases">
        <authorList>
            <person name="Palmer J.M."/>
        </authorList>
    </citation>
    <scope>NUCLEOTIDE SEQUENCE [LARGE SCALE GENOMIC DNA]</scope>
    <source>
        <strain evidence="7 8">DSM 7382</strain>
    </source>
</reference>
<evidence type="ECO:0000256" key="2">
    <source>
        <dbReference type="ARBA" id="ARBA00022801"/>
    </source>
</evidence>
<dbReference type="PANTHER" id="PTHR12131">
    <property type="entry name" value="ATP-DEPENDENT RNA AND DNA HELICASE"/>
    <property type="match status" value="1"/>
</dbReference>